<evidence type="ECO:0000313" key="2">
    <source>
        <dbReference type="EMBL" id="MDN3565041.1"/>
    </source>
</evidence>
<protein>
    <submittedName>
        <fullName evidence="2">Uncharacterized protein</fullName>
    </submittedName>
</protein>
<sequence length="85" mass="9504">MAGSRDVLPPQGRRGQLAPRQAPKIGELWLLANPRGRRDEVAKLSRDGWMLSSGLYSHEEIQGWSPKFRVASVAEQMFRIITSAS</sequence>
<comment type="caution">
    <text evidence="2">The sequence shown here is derived from an EMBL/GenBank/DDBJ whole genome shotgun (WGS) entry which is preliminary data.</text>
</comment>
<organism evidence="2 3">
    <name type="scientific">Paeniroseomonas aquatica</name>
    <dbReference type="NCBI Taxonomy" id="373043"/>
    <lineage>
        <taxon>Bacteria</taxon>
        <taxon>Pseudomonadati</taxon>
        <taxon>Pseudomonadota</taxon>
        <taxon>Alphaproteobacteria</taxon>
        <taxon>Acetobacterales</taxon>
        <taxon>Acetobacteraceae</taxon>
        <taxon>Paeniroseomonas</taxon>
    </lineage>
</organism>
<dbReference type="EMBL" id="JAUFPN010000127">
    <property type="protein sequence ID" value="MDN3565041.1"/>
    <property type="molecule type" value="Genomic_DNA"/>
</dbReference>
<reference evidence="3" key="1">
    <citation type="journal article" date="2019" name="Int. J. Syst. Evol. Microbiol.">
        <title>The Global Catalogue of Microorganisms (GCM) 10K type strain sequencing project: providing services to taxonomists for standard genome sequencing and annotation.</title>
        <authorList>
            <consortium name="The Broad Institute Genomics Platform"/>
            <consortium name="The Broad Institute Genome Sequencing Center for Infectious Disease"/>
            <person name="Wu L."/>
            <person name="Ma J."/>
        </authorList>
    </citation>
    <scope>NUCLEOTIDE SEQUENCE [LARGE SCALE GENOMIC DNA]</scope>
    <source>
        <strain evidence="3">CECT 7131</strain>
    </source>
</reference>
<name>A0ABT8A5S3_9PROT</name>
<dbReference type="Proteomes" id="UP001529369">
    <property type="component" value="Unassembled WGS sequence"/>
</dbReference>
<evidence type="ECO:0000256" key="1">
    <source>
        <dbReference type="SAM" id="MobiDB-lite"/>
    </source>
</evidence>
<dbReference type="RefSeq" id="WP_290316857.1">
    <property type="nucleotide sequence ID" value="NZ_JAUFPN010000127.1"/>
</dbReference>
<keyword evidence="3" id="KW-1185">Reference proteome</keyword>
<evidence type="ECO:0000313" key="3">
    <source>
        <dbReference type="Proteomes" id="UP001529369"/>
    </source>
</evidence>
<feature type="region of interest" description="Disordered" evidence="1">
    <location>
        <begin position="1"/>
        <end position="21"/>
    </location>
</feature>
<gene>
    <name evidence="2" type="ORF">QWZ14_11785</name>
</gene>
<accession>A0ABT8A5S3</accession>
<proteinExistence type="predicted"/>